<comment type="caution">
    <text evidence="5">The sequence shown here is derived from an EMBL/GenBank/DDBJ whole genome shotgun (WGS) entry which is preliminary data.</text>
</comment>
<dbReference type="InterPro" id="IPR009057">
    <property type="entry name" value="Homeodomain-like_sf"/>
</dbReference>
<reference evidence="7 8" key="1">
    <citation type="submission" date="2013-08" db="EMBL/GenBank/DDBJ databases">
        <authorList>
            <person name="Durkin A.S."/>
            <person name="Haft D.R."/>
            <person name="McCorrison J."/>
            <person name="Torralba M."/>
            <person name="Gillis M."/>
            <person name="Haft D.H."/>
            <person name="Methe B."/>
            <person name="Sutton G."/>
            <person name="Nelson K.E."/>
        </authorList>
    </citation>
    <scope>NUCLEOTIDE SEQUENCE [LARGE SCALE GENOMIC DNA]</scope>
    <source>
        <strain evidence="6 8">ATCC 35536</strain>
        <strain evidence="5 7">VPI DR56BR1116</strain>
    </source>
</reference>
<dbReference type="Gene3D" id="1.10.10.60">
    <property type="entry name" value="Homeodomain-like"/>
    <property type="match status" value="2"/>
</dbReference>
<accession>U2KZN7</accession>
<dbReference type="eggNOG" id="COG4977">
    <property type="taxonomic scope" value="Bacteria"/>
</dbReference>
<dbReference type="PANTHER" id="PTHR43280:SF28">
    <property type="entry name" value="HTH-TYPE TRANSCRIPTIONAL ACTIVATOR RHAS"/>
    <property type="match status" value="1"/>
</dbReference>
<dbReference type="Proteomes" id="UP000016412">
    <property type="component" value="Unassembled WGS sequence"/>
</dbReference>
<evidence type="ECO:0000259" key="4">
    <source>
        <dbReference type="PROSITE" id="PS01124"/>
    </source>
</evidence>
<dbReference type="Pfam" id="PF02311">
    <property type="entry name" value="AraC_binding"/>
    <property type="match status" value="1"/>
</dbReference>
<dbReference type="OrthoDB" id="9791615at2"/>
<dbReference type="InterPro" id="IPR037923">
    <property type="entry name" value="HTH-like"/>
</dbReference>
<dbReference type="InterPro" id="IPR018060">
    <property type="entry name" value="HTH_AraC"/>
</dbReference>
<evidence type="ECO:0000256" key="3">
    <source>
        <dbReference type="ARBA" id="ARBA00023163"/>
    </source>
</evidence>
<keyword evidence="2 5" id="KW-0238">DNA-binding</keyword>
<dbReference type="InterPro" id="IPR018062">
    <property type="entry name" value="HTH_AraC-typ_CS"/>
</dbReference>
<dbReference type="AlphaFoldDB" id="U2KZN7"/>
<dbReference type="SUPFAM" id="SSF46689">
    <property type="entry name" value="Homeodomain-like"/>
    <property type="match status" value="2"/>
</dbReference>
<dbReference type="Gene3D" id="2.60.120.10">
    <property type="entry name" value="Jelly Rolls"/>
    <property type="match status" value="1"/>
</dbReference>
<evidence type="ECO:0000256" key="2">
    <source>
        <dbReference type="ARBA" id="ARBA00023125"/>
    </source>
</evidence>
<dbReference type="PANTHER" id="PTHR43280">
    <property type="entry name" value="ARAC-FAMILY TRANSCRIPTIONAL REGULATOR"/>
    <property type="match status" value="1"/>
</dbReference>
<proteinExistence type="predicted"/>
<organism evidence="5 7">
    <name type="scientific">Treponema socranskii subsp. socranskii VPI DR56BR1116 = ATCC 35536</name>
    <dbReference type="NCBI Taxonomy" id="1125725"/>
    <lineage>
        <taxon>Bacteria</taxon>
        <taxon>Pseudomonadati</taxon>
        <taxon>Spirochaetota</taxon>
        <taxon>Spirochaetia</taxon>
        <taxon>Spirochaetales</taxon>
        <taxon>Treponemataceae</taxon>
        <taxon>Treponema</taxon>
    </lineage>
</organism>
<dbReference type="SUPFAM" id="SSF51215">
    <property type="entry name" value="Regulatory protein AraC"/>
    <property type="match status" value="1"/>
</dbReference>
<dbReference type="InterPro" id="IPR014710">
    <property type="entry name" value="RmlC-like_jellyroll"/>
</dbReference>
<dbReference type="EMBL" id="AUZJ01000043">
    <property type="protein sequence ID" value="ERF60240.1"/>
    <property type="molecule type" value="Genomic_DNA"/>
</dbReference>
<protein>
    <submittedName>
        <fullName evidence="5">DNA-binding helix-turn-helix protein</fullName>
    </submittedName>
</protein>
<keyword evidence="8" id="KW-1185">Reference proteome</keyword>
<feature type="domain" description="HTH araC/xylS-type" evidence="4">
    <location>
        <begin position="186"/>
        <end position="284"/>
    </location>
</feature>
<dbReference type="Pfam" id="PF12833">
    <property type="entry name" value="HTH_18"/>
    <property type="match status" value="1"/>
</dbReference>
<evidence type="ECO:0000313" key="8">
    <source>
        <dbReference type="Proteomes" id="UP000016646"/>
    </source>
</evidence>
<dbReference type="RefSeq" id="WP_021330639.1">
    <property type="nucleotide sequence ID" value="NZ_AUZJ01000043.1"/>
</dbReference>
<dbReference type="SMART" id="SM00342">
    <property type="entry name" value="HTH_ARAC"/>
    <property type="match status" value="1"/>
</dbReference>
<evidence type="ECO:0000313" key="6">
    <source>
        <dbReference type="EMBL" id="ERJ97767.1"/>
    </source>
</evidence>
<dbReference type="STRING" id="1125725.HMPREF1325_2659"/>
<dbReference type="PRINTS" id="PR00032">
    <property type="entry name" value="HTHARAC"/>
</dbReference>
<dbReference type="PROSITE" id="PS00041">
    <property type="entry name" value="HTH_ARAC_FAMILY_1"/>
    <property type="match status" value="1"/>
</dbReference>
<dbReference type="InterPro" id="IPR020449">
    <property type="entry name" value="Tscrpt_reg_AraC-type_HTH"/>
</dbReference>
<name>U2KZN7_TRESO</name>
<evidence type="ECO:0000313" key="7">
    <source>
        <dbReference type="Proteomes" id="UP000016412"/>
    </source>
</evidence>
<dbReference type="PATRIC" id="fig|1125725.3.peg.1833"/>
<evidence type="ECO:0000313" key="5">
    <source>
        <dbReference type="EMBL" id="ERF60240.1"/>
    </source>
</evidence>
<sequence length="288" mass="33669">MDMERLVSKKYWTRETPYHFEFRNPQPAFPLHSHDFTEIVIIYNGTGLHRTPQQSFKLEAGDVVFIKPGQIHGYDAVDNLVLMNILIKPSFLTDNVFGLSTAPGYSDLFLSTDSIKSEPQSVIHFRLNRLQLFEVQAILESMQEEIDSRHLLWNIENTIYLFELFILLLRIYNNPAYPATTEKDASAVVKYVEKNFRENFTIKQLMECFNMSESTVLRTFKRVTGYSASEYQMRRRMLVAMDELASTDKSVTQIAYDMGFNDSNYFSRSFRRFTGITPTAYRKRFAKK</sequence>
<gene>
    <name evidence="6" type="ORF">HMPREF0860_0445</name>
    <name evidence="5" type="ORF">HMPREF1325_2659</name>
</gene>
<dbReference type="GO" id="GO:0003700">
    <property type="term" value="F:DNA-binding transcription factor activity"/>
    <property type="evidence" value="ECO:0007669"/>
    <property type="project" value="InterPro"/>
</dbReference>
<dbReference type="EMBL" id="AVQI01000084">
    <property type="protein sequence ID" value="ERJ97767.1"/>
    <property type="molecule type" value="Genomic_DNA"/>
</dbReference>
<dbReference type="PROSITE" id="PS01124">
    <property type="entry name" value="HTH_ARAC_FAMILY_2"/>
    <property type="match status" value="1"/>
</dbReference>
<dbReference type="InterPro" id="IPR003313">
    <property type="entry name" value="AraC-bd"/>
</dbReference>
<dbReference type="Proteomes" id="UP000016646">
    <property type="component" value="Unassembled WGS sequence"/>
</dbReference>
<evidence type="ECO:0000256" key="1">
    <source>
        <dbReference type="ARBA" id="ARBA00023015"/>
    </source>
</evidence>
<keyword evidence="3" id="KW-0804">Transcription</keyword>
<keyword evidence="1" id="KW-0805">Transcription regulation</keyword>
<dbReference type="GO" id="GO:0043565">
    <property type="term" value="F:sequence-specific DNA binding"/>
    <property type="evidence" value="ECO:0007669"/>
    <property type="project" value="InterPro"/>
</dbReference>